<feature type="transmembrane region" description="Helical" evidence="2">
    <location>
        <begin position="194"/>
        <end position="215"/>
    </location>
</feature>
<keyword evidence="4" id="KW-1185">Reference proteome</keyword>
<feature type="transmembrane region" description="Helical" evidence="2">
    <location>
        <begin position="230"/>
        <end position="249"/>
    </location>
</feature>
<accession>A0A547QB12</accession>
<evidence type="ECO:0000256" key="1">
    <source>
        <dbReference type="SAM" id="MobiDB-lite"/>
    </source>
</evidence>
<gene>
    <name evidence="3" type="ORF">FEV53_00775</name>
</gene>
<keyword evidence="2" id="KW-0812">Transmembrane</keyword>
<proteinExistence type="predicted"/>
<keyword evidence="2" id="KW-0472">Membrane</keyword>
<evidence type="ECO:0000313" key="4">
    <source>
        <dbReference type="Proteomes" id="UP000318590"/>
    </source>
</evidence>
<sequence length="353" mass="39315">MPKNVIVWAYCSVIFKGVHFMPDGSVPPDEPHKPASNAMGPSDPSTEALREEAAPCRPRLGERDTRGAEIREVHWCLPEFMVYRCDDGVFACFSDDPETARTQLKSYLSLGVSLAEIEHLRGLWDDGLDFRWWNPFSWKQPVSKRRKQISELAHNREVARCIAQALIGDVAESKAGLSALRERWAAQNRNWMRVVHLMVNILLVLFVVIFCLTLVRSNYVSAFGFNAKEMTLASMMGAVGALFSTTVGLRNMAVDPSVRMIVHFVYALQRIMVGVLGAMVLYIGLRAGVLFELMAPGLQEAEPIGPSQDFERYWLAFASILAGFSERLVPNMLSSRSAEVDQADSGPKSDTTA</sequence>
<evidence type="ECO:0000256" key="2">
    <source>
        <dbReference type="SAM" id="Phobius"/>
    </source>
</evidence>
<dbReference type="EMBL" id="VFSV01000001">
    <property type="protein sequence ID" value="TRD23583.1"/>
    <property type="molecule type" value="Genomic_DNA"/>
</dbReference>
<feature type="region of interest" description="Disordered" evidence="1">
    <location>
        <begin position="26"/>
        <end position="61"/>
    </location>
</feature>
<dbReference type="Proteomes" id="UP000318590">
    <property type="component" value="Unassembled WGS sequence"/>
</dbReference>
<feature type="compositionally biased region" description="Basic and acidic residues" evidence="1">
    <location>
        <begin position="48"/>
        <end position="61"/>
    </location>
</feature>
<organism evidence="3 4">
    <name type="scientific">Palleronia caenipelagi</name>
    <dbReference type="NCBI Taxonomy" id="2489174"/>
    <lineage>
        <taxon>Bacteria</taxon>
        <taxon>Pseudomonadati</taxon>
        <taxon>Pseudomonadota</taxon>
        <taxon>Alphaproteobacteria</taxon>
        <taxon>Rhodobacterales</taxon>
        <taxon>Roseobacteraceae</taxon>
        <taxon>Palleronia</taxon>
    </lineage>
</organism>
<dbReference type="AlphaFoldDB" id="A0A547QB12"/>
<evidence type="ECO:0000313" key="3">
    <source>
        <dbReference type="EMBL" id="TRD23583.1"/>
    </source>
</evidence>
<name>A0A547QB12_9RHOB</name>
<feature type="transmembrane region" description="Helical" evidence="2">
    <location>
        <begin position="261"/>
        <end position="285"/>
    </location>
</feature>
<keyword evidence="2" id="KW-1133">Transmembrane helix</keyword>
<protein>
    <submittedName>
        <fullName evidence="3">Uncharacterized protein</fullName>
    </submittedName>
</protein>
<reference evidence="3 4" key="1">
    <citation type="submission" date="2019-06" db="EMBL/GenBank/DDBJ databases">
        <title>Paenimaribius caenipelagi gen. nov., sp. nov., isolated from a tidal flat.</title>
        <authorList>
            <person name="Yoon J.-H."/>
        </authorList>
    </citation>
    <scope>NUCLEOTIDE SEQUENCE [LARGE SCALE GENOMIC DNA]</scope>
    <source>
        <strain evidence="3 4">JBTF-M29</strain>
    </source>
</reference>
<comment type="caution">
    <text evidence="3">The sequence shown here is derived from an EMBL/GenBank/DDBJ whole genome shotgun (WGS) entry which is preliminary data.</text>
</comment>